<keyword evidence="6" id="KW-1185">Reference proteome</keyword>
<reference evidence="6" key="1">
    <citation type="journal article" date="2019" name="Int. J. Syst. Evol. Microbiol.">
        <title>The Global Catalogue of Microorganisms (GCM) 10K type strain sequencing project: providing services to taxonomists for standard genome sequencing and annotation.</title>
        <authorList>
            <consortium name="The Broad Institute Genomics Platform"/>
            <consortium name="The Broad Institute Genome Sequencing Center for Infectious Disease"/>
            <person name="Wu L."/>
            <person name="Ma J."/>
        </authorList>
    </citation>
    <scope>NUCLEOTIDE SEQUENCE [LARGE SCALE GENOMIC DNA]</scope>
    <source>
        <strain evidence="6">JCM 9371</strain>
    </source>
</reference>
<comment type="caution">
    <text evidence="5">The sequence shown here is derived from an EMBL/GenBank/DDBJ whole genome shotgun (WGS) entry which is preliminary data.</text>
</comment>
<dbReference type="Proteomes" id="UP001597063">
    <property type="component" value="Unassembled WGS sequence"/>
</dbReference>
<dbReference type="Gene3D" id="3.30.43.10">
    <property type="entry name" value="Uridine Diphospho-n-acetylenolpyruvylglucosamine Reductase, domain 2"/>
    <property type="match status" value="1"/>
</dbReference>
<dbReference type="EMBL" id="JBHTGP010000015">
    <property type="protein sequence ID" value="MFD0688688.1"/>
    <property type="molecule type" value="Genomic_DNA"/>
</dbReference>
<dbReference type="InterPro" id="IPR036683">
    <property type="entry name" value="CO_DH_flav_C_dom_sf"/>
</dbReference>
<accession>A0ABW2XT85</accession>
<dbReference type="PANTHER" id="PTHR42659:SF2">
    <property type="entry name" value="XANTHINE DEHYDROGENASE SUBUNIT C-RELATED"/>
    <property type="match status" value="1"/>
</dbReference>
<dbReference type="InterPro" id="IPR051312">
    <property type="entry name" value="Diverse_Substr_Oxidored"/>
</dbReference>
<name>A0ABW2XT85_9ACTN</name>
<evidence type="ECO:0000256" key="2">
    <source>
        <dbReference type="ARBA" id="ARBA00022827"/>
    </source>
</evidence>
<dbReference type="InterPro" id="IPR005107">
    <property type="entry name" value="CO_DH_flav_C"/>
</dbReference>
<dbReference type="InterPro" id="IPR016167">
    <property type="entry name" value="FAD-bd_PCMH_sub1"/>
</dbReference>
<dbReference type="PANTHER" id="PTHR42659">
    <property type="entry name" value="XANTHINE DEHYDROGENASE SUBUNIT C-RELATED"/>
    <property type="match status" value="1"/>
</dbReference>
<dbReference type="InterPro" id="IPR016169">
    <property type="entry name" value="FAD-bd_PCMH_sub2"/>
</dbReference>
<dbReference type="SUPFAM" id="SSF55447">
    <property type="entry name" value="CO dehydrogenase flavoprotein C-terminal domain-like"/>
    <property type="match status" value="1"/>
</dbReference>
<protein>
    <submittedName>
        <fullName evidence="5">FAD binding domain-containing protein</fullName>
    </submittedName>
</protein>
<dbReference type="InterPro" id="IPR036318">
    <property type="entry name" value="FAD-bd_PCMH-like_sf"/>
</dbReference>
<dbReference type="SUPFAM" id="SSF56176">
    <property type="entry name" value="FAD-binding/transporter-associated domain-like"/>
    <property type="match status" value="1"/>
</dbReference>
<dbReference type="InterPro" id="IPR002346">
    <property type="entry name" value="Mopterin_DH_FAD-bd"/>
</dbReference>
<evidence type="ECO:0000313" key="5">
    <source>
        <dbReference type="EMBL" id="MFD0688688.1"/>
    </source>
</evidence>
<dbReference type="Pfam" id="PF03450">
    <property type="entry name" value="CO_deh_flav_C"/>
    <property type="match status" value="1"/>
</dbReference>
<gene>
    <name evidence="5" type="ORF">ACFQZM_29635</name>
</gene>
<dbReference type="PROSITE" id="PS51387">
    <property type="entry name" value="FAD_PCMH"/>
    <property type="match status" value="1"/>
</dbReference>
<organism evidence="5 6">
    <name type="scientific">Actinomadura fibrosa</name>
    <dbReference type="NCBI Taxonomy" id="111802"/>
    <lineage>
        <taxon>Bacteria</taxon>
        <taxon>Bacillati</taxon>
        <taxon>Actinomycetota</taxon>
        <taxon>Actinomycetes</taxon>
        <taxon>Streptosporangiales</taxon>
        <taxon>Thermomonosporaceae</taxon>
        <taxon>Actinomadura</taxon>
    </lineage>
</organism>
<dbReference type="Pfam" id="PF00941">
    <property type="entry name" value="FAD_binding_5"/>
    <property type="match status" value="1"/>
</dbReference>
<keyword evidence="2" id="KW-0274">FAD</keyword>
<dbReference type="Gene3D" id="3.30.390.50">
    <property type="entry name" value="CO dehydrogenase flavoprotein, C-terminal domain"/>
    <property type="match status" value="1"/>
</dbReference>
<dbReference type="RefSeq" id="WP_131755117.1">
    <property type="nucleotide sequence ID" value="NZ_CAACUY010000003.1"/>
</dbReference>
<evidence type="ECO:0000313" key="6">
    <source>
        <dbReference type="Proteomes" id="UP001597063"/>
    </source>
</evidence>
<feature type="domain" description="FAD-binding PCMH-type" evidence="4">
    <location>
        <begin position="1"/>
        <end position="166"/>
    </location>
</feature>
<dbReference type="SMART" id="SM01092">
    <property type="entry name" value="CO_deh_flav_C"/>
    <property type="match status" value="1"/>
</dbReference>
<evidence type="ECO:0000259" key="4">
    <source>
        <dbReference type="PROSITE" id="PS51387"/>
    </source>
</evidence>
<sequence length="280" mass="28402">MITSSYGFAAPRTAREAAALLARHGGMALAGGQTLVAELATGEAAPPFLVDLGRIESLRGIEPRGGSVRIGAMTTLAELAAHRAVPPVLATAARNVPDPLVRNRATVGGSLRPSGRASDLAPALLALGATVHVTGADSAVTLPAEEYLARSPAGVLSAVDVPVPGPADGCAVARFADRPARPPLCAVAVRATFAGDRLGACRIGVSAGGPAQRPTLLERSLERGGDASPDTVRGRCAEFVSAAGFATDGAASADYRAHLVRTLVVRAFDRIAARRVRDGG</sequence>
<evidence type="ECO:0000256" key="3">
    <source>
        <dbReference type="ARBA" id="ARBA00023002"/>
    </source>
</evidence>
<keyword evidence="3" id="KW-0560">Oxidoreductase</keyword>
<evidence type="ECO:0000256" key="1">
    <source>
        <dbReference type="ARBA" id="ARBA00022630"/>
    </source>
</evidence>
<dbReference type="Gene3D" id="3.30.465.10">
    <property type="match status" value="1"/>
</dbReference>
<proteinExistence type="predicted"/>
<keyword evidence="1" id="KW-0285">Flavoprotein</keyword>
<dbReference type="InterPro" id="IPR016166">
    <property type="entry name" value="FAD-bd_PCMH"/>
</dbReference>